<accession>A0AAN6S0F8</accession>
<organism evidence="2 3">
    <name type="scientific">Diplogelasinospora grovesii</name>
    <dbReference type="NCBI Taxonomy" id="303347"/>
    <lineage>
        <taxon>Eukaryota</taxon>
        <taxon>Fungi</taxon>
        <taxon>Dikarya</taxon>
        <taxon>Ascomycota</taxon>
        <taxon>Pezizomycotina</taxon>
        <taxon>Sordariomycetes</taxon>
        <taxon>Sordariomycetidae</taxon>
        <taxon>Sordariales</taxon>
        <taxon>Diplogelasinosporaceae</taxon>
        <taxon>Diplogelasinospora</taxon>
    </lineage>
</organism>
<dbReference type="NCBIfam" id="NF047352">
    <property type="entry name" value="P_loop_sacsin"/>
    <property type="match status" value="1"/>
</dbReference>
<sequence>MSVTESEEPSSASARRLIEEIRKKIGCAREELLAEMRPELRREVEELLLVSHRTIGESVRTRATNLYAKDARFLFELLQNADQNQFSQALSTGHEPRIIVECNEDGFTEANVRAICAVRESSKTGEQGYIGEKGIGFKSVFKVAWKVHIQSGDYSFSFSHRPGDSGIGMIAPRWEETTERLRGPLTRMTLYLIDDGEAEARATQRQNITQQFQQPQPVMLLFLKKLRRIEIRFYNQDTGQETSSSVMRISPSTETANRALLEKVRNENGHEEIESQQYHVTKGTAHDLAKDVNRTYSVKEYASRAYASADVVLAFPVSAASVPIIDTEDSRPDIFAVSPVRHVGFKFLIHSDFVTVASCEDIDTTSARNLGLLKGVADVFVSAVKEMCLHPRLRYQWMRYLPALTGHAWDPFWKTLVDSIKEGISQAAVLVPRSSSATLRSLRQVKRLARDFVDRSGDPLVADFDQPDDIYIAKEYEKKDLDVLNGYGLKYILMDHITKRFALDLRKADSKMKSRQTSDDWHSRAAKLLHLPFQMGPDPHWLGMMTEVRASPMLPLNDGRWVASAAGDVYLPALENGISIPPDLGMALIESDAASHPDRRRLFIDLGAKFATPGYIRQMVLAKHRQSSMSNTPISLDTSIAYLKFLYRTHGNSDSWLTYDPFDLYDADGILAKRHYSDFYIVDKNPYGPWKLLQSAHLQDAEFEKVHFVHSAYFEDIPGFPSENALGWGEWLQKYIGVRRRLRLVSRDGLSLSQECLYVAMNLPNKFIGFLQYLWAFEGDELSGNTSLAEEVCSLHVLCQGEEMCELCHTWLPLPRLKQLCARYLEEHEVFPFLELEAPLLTDEVASKWGFLDIFEVSREDDIQFYLTMLRQIQERNTEVNRELRVLELYNGLHRKCLGMTDTNERRQMQEEIRTYFEAHTGVYILPCEKGEGAAWCSPSKCLLGAPADMISAYPVDSIYANAFSDSGIDMDTLKKFLRDTLNISRCSWTNLVEDLRELKRDGCTDIERVQTQYTRLKAKATSGIDQENLRSCFNEEALILVPLRDGEAWRKTWECLWSSAAEIRGKSNLLGHYGEEHKDFLLQSLGVPKLDISMVFDELVSLDAAQTTVGVIKNLLWSFNSLLQTEAIPESVQPARLLERPILPVKDPNGRVRLHASSTEFAIIDRRPLEDQFGGRVKMLDFTLSEVRQLRPFLEWPGLETRYLSRLVRVDSVLDSGTQWPVSDRRFDIRTKAHGLLRVAVHFKSPRTQQDTESLYHLLRRSQTWETDGISSKLHLIMDGEFITAQVQHGEAHIHEDDRELKVYIPHDEETQDVSIQSTLQERLVQWIMTDPQTRVPGDVDIAAVAVVKGLLNAKIDSVSRILANTGIIDVDIPDAELEEESSTALIGAPQSRRECTTSGEETLPTSDLVCFPSPEPSPADPQTYCRLLDHVIEVARRSFFPRVEGRGAFDLSTLSHVLPGVSRDRPSPVGLNESALFGSETSQSERDKKVGAAGELFVFELLSSLFLCLPGFSRENWRSEIRRFARVHPAYADMMLPGLVGNETSDIEYVDVRRSFTSLLRVNGHLPPSEERREITKYYIEVRSTPLHCGAPFFMSEAQYSKMRRLSAEEGSMCIIFRVYNLYSNSIGLKLYVDPLELERQGKLEFLAEEYTVRPVF</sequence>
<name>A0AAN6S0F8_9PEZI</name>
<gene>
    <name evidence="2" type="ORF">QBC46DRAFT_461396</name>
</gene>
<dbReference type="EMBL" id="MU853878">
    <property type="protein sequence ID" value="KAK3936617.1"/>
    <property type="molecule type" value="Genomic_DNA"/>
</dbReference>
<dbReference type="Gene3D" id="3.30.565.10">
    <property type="entry name" value="Histidine kinase-like ATPase, C-terminal domain"/>
    <property type="match status" value="1"/>
</dbReference>
<keyword evidence="3" id="KW-1185">Reference proteome</keyword>
<dbReference type="SUPFAM" id="SSF55874">
    <property type="entry name" value="ATPase domain of HSP90 chaperone/DNA topoisomerase II/histidine kinase"/>
    <property type="match status" value="1"/>
</dbReference>
<feature type="region of interest" description="Disordered" evidence="1">
    <location>
        <begin position="1464"/>
        <end position="1486"/>
    </location>
</feature>
<evidence type="ECO:0000313" key="3">
    <source>
        <dbReference type="Proteomes" id="UP001303473"/>
    </source>
</evidence>
<dbReference type="PANTHER" id="PTHR32387:SF0">
    <property type="entry name" value="PROTEIN NO VEIN"/>
    <property type="match status" value="1"/>
</dbReference>
<protein>
    <submittedName>
        <fullName evidence="2">Uncharacterized protein</fullName>
    </submittedName>
</protein>
<reference evidence="3" key="1">
    <citation type="journal article" date="2023" name="Mol. Phylogenet. Evol.">
        <title>Genome-scale phylogeny and comparative genomics of the fungal order Sordariales.</title>
        <authorList>
            <person name="Hensen N."/>
            <person name="Bonometti L."/>
            <person name="Westerberg I."/>
            <person name="Brannstrom I.O."/>
            <person name="Guillou S."/>
            <person name="Cros-Aarteil S."/>
            <person name="Calhoun S."/>
            <person name="Haridas S."/>
            <person name="Kuo A."/>
            <person name="Mondo S."/>
            <person name="Pangilinan J."/>
            <person name="Riley R."/>
            <person name="LaButti K."/>
            <person name="Andreopoulos B."/>
            <person name="Lipzen A."/>
            <person name="Chen C."/>
            <person name="Yan M."/>
            <person name="Daum C."/>
            <person name="Ng V."/>
            <person name="Clum A."/>
            <person name="Steindorff A."/>
            <person name="Ohm R.A."/>
            <person name="Martin F."/>
            <person name="Silar P."/>
            <person name="Natvig D.O."/>
            <person name="Lalanne C."/>
            <person name="Gautier V."/>
            <person name="Ament-Velasquez S.L."/>
            <person name="Kruys A."/>
            <person name="Hutchinson M.I."/>
            <person name="Powell A.J."/>
            <person name="Barry K."/>
            <person name="Miller A.N."/>
            <person name="Grigoriev I.V."/>
            <person name="Debuchy R."/>
            <person name="Gladieux P."/>
            <person name="Hiltunen Thoren M."/>
            <person name="Johannesson H."/>
        </authorList>
    </citation>
    <scope>NUCLEOTIDE SEQUENCE [LARGE SCALE GENOMIC DNA]</scope>
    <source>
        <strain evidence="3">CBS 340.73</strain>
    </source>
</reference>
<dbReference type="PANTHER" id="PTHR32387">
    <property type="entry name" value="WU:FJ29H11"/>
    <property type="match status" value="1"/>
</dbReference>
<proteinExistence type="predicted"/>
<comment type="caution">
    <text evidence="2">The sequence shown here is derived from an EMBL/GenBank/DDBJ whole genome shotgun (WGS) entry which is preliminary data.</text>
</comment>
<dbReference type="InterPro" id="IPR036890">
    <property type="entry name" value="HATPase_C_sf"/>
</dbReference>
<evidence type="ECO:0000313" key="2">
    <source>
        <dbReference type="EMBL" id="KAK3936617.1"/>
    </source>
</evidence>
<dbReference type="Proteomes" id="UP001303473">
    <property type="component" value="Unassembled WGS sequence"/>
</dbReference>
<dbReference type="InterPro" id="IPR052957">
    <property type="entry name" value="Auxin_embryo_med"/>
</dbReference>
<evidence type="ECO:0000256" key="1">
    <source>
        <dbReference type="SAM" id="MobiDB-lite"/>
    </source>
</evidence>